<protein>
    <recommendedName>
        <fullName evidence="6">Twitching motility protein PilT</fullName>
    </recommendedName>
</protein>
<feature type="domain" description="Ubiquitin Mut7-C" evidence="3">
    <location>
        <begin position="1"/>
        <end position="77"/>
    </location>
</feature>
<dbReference type="PROSITE" id="PS50889">
    <property type="entry name" value="S4"/>
    <property type="match status" value="1"/>
</dbReference>
<dbReference type="RefSeq" id="WP_039142067.1">
    <property type="nucleotide sequence ID" value="NZ_JSVC01000019.1"/>
</dbReference>
<gene>
    <name evidence="4" type="ORF">OI18_17320</name>
</gene>
<dbReference type="Proteomes" id="UP000031408">
    <property type="component" value="Unassembled WGS sequence"/>
</dbReference>
<keyword evidence="5" id="KW-1185">Reference proteome</keyword>
<comment type="caution">
    <text evidence="4">The sequence shown here is derived from an EMBL/GenBank/DDBJ whole genome shotgun (WGS) entry which is preliminary data.</text>
</comment>
<dbReference type="GO" id="GO:0003723">
    <property type="term" value="F:RNA binding"/>
    <property type="evidence" value="ECO:0007669"/>
    <property type="project" value="UniProtKB-KW"/>
</dbReference>
<evidence type="ECO:0000259" key="2">
    <source>
        <dbReference type="Pfam" id="PF01927"/>
    </source>
</evidence>
<dbReference type="InterPro" id="IPR016155">
    <property type="entry name" value="Mopterin_synth/thiamin_S_b"/>
</dbReference>
<dbReference type="InterPro" id="IPR027798">
    <property type="entry name" value="Ub_Mut7C"/>
</dbReference>
<dbReference type="AlphaFoldDB" id="A0A0C1ISY2"/>
<dbReference type="Pfam" id="PF14451">
    <property type="entry name" value="Ub-Mut7C"/>
    <property type="match status" value="1"/>
</dbReference>
<accession>A0A0C1ISY2</accession>
<name>A0A0C1ISY2_9BACT</name>
<dbReference type="Pfam" id="PF01927">
    <property type="entry name" value="Mut7-C"/>
    <property type="match status" value="1"/>
</dbReference>
<dbReference type="EMBL" id="JSVC01000019">
    <property type="protein sequence ID" value="KIC93514.1"/>
    <property type="molecule type" value="Genomic_DNA"/>
</dbReference>
<feature type="domain" description="Mut7-C RNAse" evidence="2">
    <location>
        <begin position="85"/>
        <end position="226"/>
    </location>
</feature>
<keyword evidence="1" id="KW-0694">RNA-binding</keyword>
<organism evidence="4 5">
    <name type="scientific">Flavihumibacter solisilvae</name>
    <dbReference type="NCBI Taxonomy" id="1349421"/>
    <lineage>
        <taxon>Bacteria</taxon>
        <taxon>Pseudomonadati</taxon>
        <taxon>Bacteroidota</taxon>
        <taxon>Chitinophagia</taxon>
        <taxon>Chitinophagales</taxon>
        <taxon>Chitinophagaceae</taxon>
        <taxon>Flavihumibacter</taxon>
    </lineage>
</organism>
<evidence type="ECO:0008006" key="6">
    <source>
        <dbReference type="Google" id="ProtNLM"/>
    </source>
</evidence>
<dbReference type="OrthoDB" id="9797655at2"/>
<proteinExistence type="predicted"/>
<dbReference type="PANTHER" id="PTHR39081">
    <property type="entry name" value="MUT7-C DOMAIN-CONTAINING PROTEIN"/>
    <property type="match status" value="1"/>
</dbReference>
<dbReference type="STRING" id="1349421.OI18_17320"/>
<dbReference type="SUPFAM" id="SSF54285">
    <property type="entry name" value="MoaD/ThiS"/>
    <property type="match status" value="1"/>
</dbReference>
<evidence type="ECO:0000313" key="5">
    <source>
        <dbReference type="Proteomes" id="UP000031408"/>
    </source>
</evidence>
<evidence type="ECO:0000313" key="4">
    <source>
        <dbReference type="EMBL" id="KIC93514.1"/>
    </source>
</evidence>
<reference evidence="4 5" key="1">
    <citation type="submission" date="2014-11" db="EMBL/GenBank/DDBJ databases">
        <title>Genome sequence of Flavihumibacter solisilvae 3-3.</title>
        <authorList>
            <person name="Zhou G."/>
            <person name="Li M."/>
            <person name="Wang G."/>
        </authorList>
    </citation>
    <scope>NUCLEOTIDE SEQUENCE [LARGE SCALE GENOMIC DNA]</scope>
    <source>
        <strain evidence="4 5">3-3</strain>
    </source>
</reference>
<dbReference type="InterPro" id="IPR002782">
    <property type="entry name" value="Mut7-C_RNAse_dom"/>
</dbReference>
<sequence>MKSASFRFHDSLNDFLPWRRKFSVIRYEFYIAPTVKDAIESMGVPHPEVDVILVNKIAVDFDYHLHEGDAIEVYPVSVKHGTPIKFILDVHLGSLARMLRLLGFDTLYQNYYEDKVIVQIAVTENRIILTRDVLLLKHKVIRSGYWLRSQHTYEQTTEVIKYFGLTGRFRPFSRCLECNGLIMETTREEVEGKVPLQVSQDFDEFFTCSDCLRVYWKGSHYDKMKLVIERFRDV</sequence>
<evidence type="ECO:0000256" key="1">
    <source>
        <dbReference type="PROSITE-ProRule" id="PRU00182"/>
    </source>
</evidence>
<dbReference type="PANTHER" id="PTHR39081:SF1">
    <property type="entry name" value="MUT7-C RNASE DOMAIN-CONTAINING PROTEIN"/>
    <property type="match status" value="1"/>
</dbReference>
<evidence type="ECO:0000259" key="3">
    <source>
        <dbReference type="Pfam" id="PF14451"/>
    </source>
</evidence>